<accession>A0AAV3B3U5</accession>
<feature type="domain" description="Galectin" evidence="3">
    <location>
        <begin position="5"/>
        <end position="135"/>
    </location>
</feature>
<dbReference type="FunFam" id="2.60.120.200:FF:000021">
    <property type="entry name" value="Galectin"/>
    <property type="match status" value="1"/>
</dbReference>
<protein>
    <recommendedName>
        <fullName evidence="2">Galectin</fullName>
    </recommendedName>
</protein>
<dbReference type="GO" id="GO:0005615">
    <property type="term" value="C:extracellular space"/>
    <property type="evidence" value="ECO:0007669"/>
    <property type="project" value="TreeGrafter"/>
</dbReference>
<dbReference type="GO" id="GO:0043236">
    <property type="term" value="F:laminin binding"/>
    <property type="evidence" value="ECO:0007669"/>
    <property type="project" value="TreeGrafter"/>
</dbReference>
<dbReference type="CDD" id="cd00070">
    <property type="entry name" value="GLECT"/>
    <property type="match status" value="1"/>
</dbReference>
<dbReference type="Proteomes" id="UP001181693">
    <property type="component" value="Unassembled WGS sequence"/>
</dbReference>
<gene>
    <name evidence="4" type="ORF">GDO54_000116</name>
</gene>
<dbReference type="InterPro" id="IPR044156">
    <property type="entry name" value="Galectin-like"/>
</dbReference>
<sequence length="135" mass="15431">MEGQVVVVSNLHVKPGQSIEVKGCISARCTDFAITLGKDPENLLLHFNPRFDLPGVTNKIICNSRENNVWGEEQREHVFPFERGSHTEVSFKYEKWKINILLPSGSWFTFPVRLSAKVISYLSLKNLELKCLKIE</sequence>
<organism evidence="4 5">
    <name type="scientific">Pyxicephalus adspersus</name>
    <name type="common">African bullfrog</name>
    <dbReference type="NCBI Taxonomy" id="30357"/>
    <lineage>
        <taxon>Eukaryota</taxon>
        <taxon>Metazoa</taxon>
        <taxon>Chordata</taxon>
        <taxon>Craniata</taxon>
        <taxon>Vertebrata</taxon>
        <taxon>Euteleostomi</taxon>
        <taxon>Amphibia</taxon>
        <taxon>Batrachia</taxon>
        <taxon>Anura</taxon>
        <taxon>Neobatrachia</taxon>
        <taxon>Ranoidea</taxon>
        <taxon>Pyxicephalidae</taxon>
        <taxon>Pyxicephalinae</taxon>
        <taxon>Pyxicephalus</taxon>
    </lineage>
</organism>
<evidence type="ECO:0000256" key="1">
    <source>
        <dbReference type="ARBA" id="ARBA00022734"/>
    </source>
</evidence>
<dbReference type="PANTHER" id="PTHR11346:SF97">
    <property type="entry name" value="GALECTIN-1"/>
    <property type="match status" value="1"/>
</dbReference>
<dbReference type="Gene3D" id="2.60.120.200">
    <property type="match status" value="1"/>
</dbReference>
<dbReference type="InterPro" id="IPR013320">
    <property type="entry name" value="ConA-like_dom_sf"/>
</dbReference>
<reference evidence="4" key="1">
    <citation type="thesis" date="2020" institute="ProQuest LLC" country="789 East Eisenhower Parkway, Ann Arbor, MI, USA">
        <title>Comparative Genomics and Chromosome Evolution.</title>
        <authorList>
            <person name="Mudd A.B."/>
        </authorList>
    </citation>
    <scope>NUCLEOTIDE SEQUENCE</scope>
    <source>
        <strain evidence="4">1538</strain>
        <tissue evidence="4">Blood</tissue>
    </source>
</reference>
<dbReference type="InterPro" id="IPR001079">
    <property type="entry name" value="Galectin_CRD"/>
</dbReference>
<keyword evidence="5" id="KW-1185">Reference proteome</keyword>
<dbReference type="AlphaFoldDB" id="A0AAV3B3U5"/>
<dbReference type="SMART" id="SM00908">
    <property type="entry name" value="Gal-bind_lectin"/>
    <property type="match status" value="1"/>
</dbReference>
<dbReference type="EMBL" id="DYDO01000001">
    <property type="protein sequence ID" value="DBA32315.1"/>
    <property type="molecule type" value="Genomic_DNA"/>
</dbReference>
<dbReference type="PANTHER" id="PTHR11346">
    <property type="entry name" value="GALECTIN"/>
    <property type="match status" value="1"/>
</dbReference>
<comment type="caution">
    <text evidence="4">The sequence shown here is derived from an EMBL/GenBank/DDBJ whole genome shotgun (WGS) entry which is preliminary data.</text>
</comment>
<dbReference type="Pfam" id="PF00337">
    <property type="entry name" value="Gal-bind_lectin"/>
    <property type="match status" value="1"/>
</dbReference>
<dbReference type="PROSITE" id="PS51304">
    <property type="entry name" value="GALECTIN"/>
    <property type="match status" value="1"/>
</dbReference>
<dbReference type="GO" id="GO:0030395">
    <property type="term" value="F:lactose binding"/>
    <property type="evidence" value="ECO:0007669"/>
    <property type="project" value="TreeGrafter"/>
</dbReference>
<evidence type="ECO:0000259" key="3">
    <source>
        <dbReference type="PROSITE" id="PS51304"/>
    </source>
</evidence>
<keyword evidence="1 2" id="KW-0430">Lectin</keyword>
<evidence type="ECO:0000313" key="5">
    <source>
        <dbReference type="Proteomes" id="UP001181693"/>
    </source>
</evidence>
<dbReference type="SMART" id="SM00276">
    <property type="entry name" value="GLECT"/>
    <property type="match status" value="1"/>
</dbReference>
<dbReference type="SUPFAM" id="SSF49899">
    <property type="entry name" value="Concanavalin A-like lectins/glucanases"/>
    <property type="match status" value="1"/>
</dbReference>
<evidence type="ECO:0000313" key="4">
    <source>
        <dbReference type="EMBL" id="DBA32315.1"/>
    </source>
</evidence>
<evidence type="ECO:0000256" key="2">
    <source>
        <dbReference type="RuleBase" id="RU102079"/>
    </source>
</evidence>
<proteinExistence type="predicted"/>
<name>A0AAV3B3U5_PYXAD</name>